<proteinExistence type="predicted"/>
<sequence>MIKCEWCGEWFHPDEIRECPECDIEVCEGCFEAHIQSCTDFDDIDDTNEELLNVPRECPKCGEELELDIDYETTTVMCPKCNFALDVTDKFSKLKDDDESEFV</sequence>
<organism evidence="1 2">
    <name type="scientific">Clostridium botulinum C/D str. DC5</name>
    <dbReference type="NCBI Taxonomy" id="1443128"/>
    <lineage>
        <taxon>Bacteria</taxon>
        <taxon>Bacillati</taxon>
        <taxon>Bacillota</taxon>
        <taxon>Clostridia</taxon>
        <taxon>Eubacteriales</taxon>
        <taxon>Clostridiaceae</taxon>
        <taxon>Clostridium</taxon>
    </lineage>
</organism>
<protein>
    <recommendedName>
        <fullName evidence="3">RING-type domain-containing protein</fullName>
    </recommendedName>
</protein>
<evidence type="ECO:0008006" key="3">
    <source>
        <dbReference type="Google" id="ProtNLM"/>
    </source>
</evidence>
<reference evidence="1 2" key="1">
    <citation type="submission" date="2014-01" db="EMBL/GenBank/DDBJ databases">
        <title>Plasmidome dynamics in the species complex Clostridium novyi sensu lato converts strains of independent lineages into distinctly different pathogens.</title>
        <authorList>
            <person name="Skarin H."/>
            <person name="Segerman B."/>
        </authorList>
    </citation>
    <scope>NUCLEOTIDE SEQUENCE [LARGE SCALE GENOMIC DNA]</scope>
    <source>
        <strain evidence="1 2">DC5</strain>
    </source>
</reference>
<dbReference type="RefSeq" id="WP_039259481.1">
    <property type="nucleotide sequence ID" value="NZ_JDRY01000033.1"/>
</dbReference>
<evidence type="ECO:0000313" key="2">
    <source>
        <dbReference type="Proteomes" id="UP000030014"/>
    </source>
</evidence>
<dbReference type="AlphaFoldDB" id="A0A0A0IJ56"/>
<name>A0A0A0IJ56_CLOBO</name>
<comment type="caution">
    <text evidence="1">The sequence shown here is derived from an EMBL/GenBank/DDBJ whole genome shotgun (WGS) entry which is preliminary data.</text>
</comment>
<accession>A0A0A0IJ56</accession>
<dbReference type="Gene3D" id="2.20.28.160">
    <property type="match status" value="1"/>
</dbReference>
<gene>
    <name evidence="1" type="ORF">Z955_07180</name>
</gene>
<dbReference type="Proteomes" id="UP000030014">
    <property type="component" value="Unassembled WGS sequence"/>
</dbReference>
<dbReference type="EMBL" id="JDRY01000033">
    <property type="protein sequence ID" value="KGM99595.1"/>
    <property type="molecule type" value="Genomic_DNA"/>
</dbReference>
<evidence type="ECO:0000313" key="1">
    <source>
        <dbReference type="EMBL" id="KGM99595.1"/>
    </source>
</evidence>